<organism evidence="1 2">
    <name type="scientific">Caballeronia sordidicola</name>
    <name type="common">Burkholderia sordidicola</name>
    <dbReference type="NCBI Taxonomy" id="196367"/>
    <lineage>
        <taxon>Bacteria</taxon>
        <taxon>Pseudomonadati</taxon>
        <taxon>Pseudomonadota</taxon>
        <taxon>Betaproteobacteria</taxon>
        <taxon>Burkholderiales</taxon>
        <taxon>Burkholderiaceae</taxon>
        <taxon>Caballeronia</taxon>
    </lineage>
</organism>
<protein>
    <submittedName>
        <fullName evidence="1">Uncharacterized protein</fullName>
    </submittedName>
</protein>
<dbReference type="EMBL" id="NBTZ01000018">
    <property type="protein sequence ID" value="OTP79010.1"/>
    <property type="molecule type" value="Genomic_DNA"/>
</dbReference>
<name>A0A242N5R7_CABSO</name>
<sequence length="63" mass="7050">MRTFHALSPEKILGQFSVDATVPLERIAVDKLMSNRTGRLSRVCPAQRATPYLQADVCTYQPT</sequence>
<dbReference type="AlphaFoldDB" id="A0A242N5R7"/>
<proteinExistence type="predicted"/>
<gene>
    <name evidence="1" type="ORF">PAMC26577_02665</name>
</gene>
<dbReference type="Proteomes" id="UP000195221">
    <property type="component" value="Unassembled WGS sequence"/>
</dbReference>
<reference evidence="1 2" key="1">
    <citation type="submission" date="2017-03" db="EMBL/GenBank/DDBJ databases">
        <title>Genome analysis of strain PAMC 26577.</title>
        <authorList>
            <person name="Oh H.-M."/>
            <person name="Yang J.-A."/>
        </authorList>
    </citation>
    <scope>NUCLEOTIDE SEQUENCE [LARGE SCALE GENOMIC DNA]</scope>
    <source>
        <strain evidence="1 2">PAMC 26577</strain>
    </source>
</reference>
<comment type="caution">
    <text evidence="1">The sequence shown here is derived from an EMBL/GenBank/DDBJ whole genome shotgun (WGS) entry which is preliminary data.</text>
</comment>
<evidence type="ECO:0000313" key="2">
    <source>
        <dbReference type="Proteomes" id="UP000195221"/>
    </source>
</evidence>
<accession>A0A242N5R7</accession>
<evidence type="ECO:0000313" key="1">
    <source>
        <dbReference type="EMBL" id="OTP79010.1"/>
    </source>
</evidence>